<dbReference type="InterPro" id="IPR000627">
    <property type="entry name" value="Intradiol_dOase_C"/>
</dbReference>
<dbReference type="Pfam" id="PF00775">
    <property type="entry name" value="Dioxygenase_C"/>
    <property type="match status" value="1"/>
</dbReference>
<dbReference type="PANTHER" id="PTHR34315:SF2">
    <property type="entry name" value="ANCHORED DIOXYGENASE, PUTATIVE (AFU_ORTHOLOGUE AFUA_3G01800)-RELATED"/>
    <property type="match status" value="1"/>
</dbReference>
<proteinExistence type="predicted"/>
<dbReference type="AlphaFoldDB" id="A0A3N4KKM0"/>
<keyword evidence="5" id="KW-1185">Reference proteome</keyword>
<feature type="signal peptide" evidence="2">
    <location>
        <begin position="1"/>
        <end position="23"/>
    </location>
</feature>
<keyword evidence="4" id="KW-0223">Dioxygenase</keyword>
<feature type="chain" id="PRO_5018010420" evidence="2">
    <location>
        <begin position="24"/>
        <end position="392"/>
    </location>
</feature>
<dbReference type="PANTHER" id="PTHR34315">
    <property type="match status" value="1"/>
</dbReference>
<feature type="domain" description="Intradiol ring-cleavage dioxygenases" evidence="3">
    <location>
        <begin position="130"/>
        <end position="232"/>
    </location>
</feature>
<dbReference type="OrthoDB" id="121380at2759"/>
<dbReference type="SUPFAM" id="SSF49482">
    <property type="entry name" value="Aromatic compound dioxygenase"/>
    <property type="match status" value="1"/>
</dbReference>
<dbReference type="STRING" id="1392247.A0A3N4KKM0"/>
<reference evidence="4 5" key="1">
    <citation type="journal article" date="2018" name="Nat. Ecol. Evol.">
        <title>Pezizomycetes genomes reveal the molecular basis of ectomycorrhizal truffle lifestyle.</title>
        <authorList>
            <person name="Murat C."/>
            <person name="Payen T."/>
            <person name="Noel B."/>
            <person name="Kuo A."/>
            <person name="Morin E."/>
            <person name="Chen J."/>
            <person name="Kohler A."/>
            <person name="Krizsan K."/>
            <person name="Balestrini R."/>
            <person name="Da Silva C."/>
            <person name="Montanini B."/>
            <person name="Hainaut M."/>
            <person name="Levati E."/>
            <person name="Barry K.W."/>
            <person name="Belfiori B."/>
            <person name="Cichocki N."/>
            <person name="Clum A."/>
            <person name="Dockter R.B."/>
            <person name="Fauchery L."/>
            <person name="Guy J."/>
            <person name="Iotti M."/>
            <person name="Le Tacon F."/>
            <person name="Lindquist E.A."/>
            <person name="Lipzen A."/>
            <person name="Malagnac F."/>
            <person name="Mello A."/>
            <person name="Molinier V."/>
            <person name="Miyauchi S."/>
            <person name="Poulain J."/>
            <person name="Riccioni C."/>
            <person name="Rubini A."/>
            <person name="Sitrit Y."/>
            <person name="Splivallo R."/>
            <person name="Traeger S."/>
            <person name="Wang M."/>
            <person name="Zifcakova L."/>
            <person name="Wipf D."/>
            <person name="Zambonelli A."/>
            <person name="Paolocci F."/>
            <person name="Nowrousian M."/>
            <person name="Ottonello S."/>
            <person name="Baldrian P."/>
            <person name="Spatafora J.W."/>
            <person name="Henrissat B."/>
            <person name="Nagy L.G."/>
            <person name="Aury J.M."/>
            <person name="Wincker P."/>
            <person name="Grigoriev I.V."/>
            <person name="Bonfante P."/>
            <person name="Martin F.M."/>
        </authorList>
    </citation>
    <scope>NUCLEOTIDE SEQUENCE [LARGE SCALE GENOMIC DNA]</scope>
    <source>
        <strain evidence="4 5">CCBAS932</strain>
    </source>
</reference>
<dbReference type="EMBL" id="ML119138">
    <property type="protein sequence ID" value="RPB11104.1"/>
    <property type="molecule type" value="Genomic_DNA"/>
</dbReference>
<dbReference type="InParanoid" id="A0A3N4KKM0"/>
<name>A0A3N4KKM0_9PEZI</name>
<feature type="region of interest" description="Disordered" evidence="1">
    <location>
        <begin position="364"/>
        <end position="392"/>
    </location>
</feature>
<dbReference type="GO" id="GO:0008199">
    <property type="term" value="F:ferric iron binding"/>
    <property type="evidence" value="ECO:0007669"/>
    <property type="project" value="InterPro"/>
</dbReference>
<dbReference type="Proteomes" id="UP000277580">
    <property type="component" value="Unassembled WGS sequence"/>
</dbReference>
<dbReference type="CDD" id="cd03457">
    <property type="entry name" value="intradiol_dioxygenase_like"/>
    <property type="match status" value="1"/>
</dbReference>
<evidence type="ECO:0000313" key="5">
    <source>
        <dbReference type="Proteomes" id="UP000277580"/>
    </source>
</evidence>
<dbReference type="InterPro" id="IPR015889">
    <property type="entry name" value="Intradiol_dOase_core"/>
</dbReference>
<gene>
    <name evidence="4" type="ORF">P167DRAFT_546720</name>
</gene>
<evidence type="ECO:0000313" key="4">
    <source>
        <dbReference type="EMBL" id="RPB11104.1"/>
    </source>
</evidence>
<evidence type="ECO:0000256" key="1">
    <source>
        <dbReference type="SAM" id="MobiDB-lite"/>
    </source>
</evidence>
<dbReference type="Gene3D" id="2.60.130.10">
    <property type="entry name" value="Aromatic compound dioxygenase"/>
    <property type="match status" value="1"/>
</dbReference>
<accession>A0A3N4KKM0</accession>
<dbReference type="GO" id="GO:0016702">
    <property type="term" value="F:oxidoreductase activity, acting on single donors with incorporation of molecular oxygen, incorporation of two atoms of oxygen"/>
    <property type="evidence" value="ECO:0007669"/>
    <property type="project" value="InterPro"/>
</dbReference>
<sequence>MVQITALLAGFTAAAGLVGSAVAHPGGHEAENLVKRDAVWHASKRSLAACAETLNGRALMERAVTRRNELAQKLRQKRGIESNHLYKARDLASAMAVDHHSNKTGISQNTHASYLFGSSFACLLTPEVTEGPYYVTGEYIRQDVREDQEGVDVYLDLQFIDVNTCEPVPGIYVDIWNANSTGTYSGIVASGNGDSTDLTNIDKTFLRGLWNTDHEGVTQFTTLFPGHYQGRATHTHIVAHQGGIVQANQTFSGGNVTHVGQLFWDETLRSAVETVYPYNTNTQAVTSNEEDMWAPSQADNDYDPFPEYVYLGDDVSEGILAWISIGINRTAAYDISVAATLTEDGGVASDTAFGGGDAGAGGAMNGTMPSGGMPSGVAPSGAIPSGTGAPAA</sequence>
<evidence type="ECO:0000256" key="2">
    <source>
        <dbReference type="SAM" id="SignalP"/>
    </source>
</evidence>
<keyword evidence="4" id="KW-0560">Oxidoreductase</keyword>
<protein>
    <submittedName>
        <fullName evidence="4">Aromatic compound dioxygenase</fullName>
    </submittedName>
</protein>
<keyword evidence="2" id="KW-0732">Signal</keyword>
<evidence type="ECO:0000259" key="3">
    <source>
        <dbReference type="Pfam" id="PF00775"/>
    </source>
</evidence>
<organism evidence="4 5">
    <name type="scientific">Morchella conica CCBAS932</name>
    <dbReference type="NCBI Taxonomy" id="1392247"/>
    <lineage>
        <taxon>Eukaryota</taxon>
        <taxon>Fungi</taxon>
        <taxon>Dikarya</taxon>
        <taxon>Ascomycota</taxon>
        <taxon>Pezizomycotina</taxon>
        <taxon>Pezizomycetes</taxon>
        <taxon>Pezizales</taxon>
        <taxon>Morchellaceae</taxon>
        <taxon>Morchella</taxon>
    </lineage>
</organism>